<name>A0A4Y2SLC4_ARAVE</name>
<organism evidence="1 2">
    <name type="scientific">Araneus ventricosus</name>
    <name type="common">Orbweaver spider</name>
    <name type="synonym">Epeira ventricosa</name>
    <dbReference type="NCBI Taxonomy" id="182803"/>
    <lineage>
        <taxon>Eukaryota</taxon>
        <taxon>Metazoa</taxon>
        <taxon>Ecdysozoa</taxon>
        <taxon>Arthropoda</taxon>
        <taxon>Chelicerata</taxon>
        <taxon>Arachnida</taxon>
        <taxon>Araneae</taxon>
        <taxon>Araneomorphae</taxon>
        <taxon>Entelegynae</taxon>
        <taxon>Araneoidea</taxon>
        <taxon>Araneidae</taxon>
        <taxon>Araneus</taxon>
    </lineage>
</organism>
<reference evidence="1 2" key="1">
    <citation type="journal article" date="2019" name="Sci. Rep.">
        <title>Orb-weaving spider Araneus ventricosus genome elucidates the spidroin gene catalogue.</title>
        <authorList>
            <person name="Kono N."/>
            <person name="Nakamura H."/>
            <person name="Ohtoshi R."/>
            <person name="Moran D.A.P."/>
            <person name="Shinohara A."/>
            <person name="Yoshida Y."/>
            <person name="Fujiwara M."/>
            <person name="Mori M."/>
            <person name="Tomita M."/>
            <person name="Arakawa K."/>
        </authorList>
    </citation>
    <scope>NUCLEOTIDE SEQUENCE [LARGE SCALE GENOMIC DNA]</scope>
</reference>
<keyword evidence="2" id="KW-1185">Reference proteome</keyword>
<protein>
    <submittedName>
        <fullName evidence="1">Uncharacterized protein</fullName>
    </submittedName>
</protein>
<proteinExistence type="predicted"/>
<dbReference type="AlphaFoldDB" id="A0A4Y2SLC4"/>
<dbReference type="Proteomes" id="UP000499080">
    <property type="component" value="Unassembled WGS sequence"/>
</dbReference>
<accession>A0A4Y2SLC4</accession>
<evidence type="ECO:0000313" key="1">
    <source>
        <dbReference type="EMBL" id="GBN89088.1"/>
    </source>
</evidence>
<gene>
    <name evidence="1" type="ORF">AVEN_185698_1</name>
</gene>
<sequence length="94" mass="10407">MNVILMEISEDEDFGSFQQGTDAAEMEEVTYLESAVVDFSPNVFVLIDNVGNARMKTHYSYVCGIQEVDSGEYDVTGLRVANLAKSKFVSIVNN</sequence>
<dbReference type="EMBL" id="BGPR01022615">
    <property type="protein sequence ID" value="GBN89088.1"/>
    <property type="molecule type" value="Genomic_DNA"/>
</dbReference>
<evidence type="ECO:0000313" key="2">
    <source>
        <dbReference type="Proteomes" id="UP000499080"/>
    </source>
</evidence>
<comment type="caution">
    <text evidence="1">The sequence shown here is derived from an EMBL/GenBank/DDBJ whole genome shotgun (WGS) entry which is preliminary data.</text>
</comment>